<proteinExistence type="predicted"/>
<feature type="transmembrane region" description="Helical" evidence="1">
    <location>
        <begin position="75"/>
        <end position="96"/>
    </location>
</feature>
<name>A0A939IUS0_9CORY</name>
<dbReference type="EMBL" id="JAFLEQ010000017">
    <property type="protein sequence ID" value="MBN9645229.1"/>
    <property type="molecule type" value="Genomic_DNA"/>
</dbReference>
<sequence>MDRFRQAAVGCSAVILAGLVLWPVAGRGIFVHRDMSVPHTLALTPDMFGFTGAWPRAVPQDGVLAVLSYLVDADIVARLFLLCGCAAGCAGALVLARHVGADGFFRPTVAMAITVYNPLVVERLLQGQWSYVVACWCVVLVAGCALAGAPLPMALGIWGASLTPPGLVVAAVTAVVCARGRRLLAGATAAVCALPWLVPVLVGGGGRATVGAAAGVAAFAPRAEHGVGLAATLAGLGGIWNAAAVPASREQGAAVFGIALALCAATALGRVPRRLVVLAGLGIAVTVAPVVAGQQLAQAIDMVPALGIVRDSQKFLALVLPAYAAGLAAVRLPWPVAGLAPGAAAVLIFLQMPDAPQAVGQLQPVDPGAVTASLTAPDTGAADRINLSRCSSIIDRPSDLVATPAGGVAVDPLLKTTGAFPAAGLRVDGVVTDPHLARHATARQAWADGDTTTLDRLGIGTVIDPGGTAHPTGVTGCAPHPAAAVAPLLLTALWLAVPAGLVVACRRRRHQPR</sequence>
<dbReference type="Proteomes" id="UP000664332">
    <property type="component" value="Unassembled WGS sequence"/>
</dbReference>
<dbReference type="AlphaFoldDB" id="A0A939IUS0"/>
<reference evidence="2" key="1">
    <citation type="submission" date="2021-03" db="EMBL/GenBank/DDBJ databases">
        <authorList>
            <person name="Sun Q."/>
        </authorList>
    </citation>
    <scope>NUCLEOTIDE SEQUENCE</scope>
    <source>
        <strain evidence="2">CCM 8862</strain>
    </source>
</reference>
<dbReference type="RefSeq" id="WP_207279695.1">
    <property type="nucleotide sequence ID" value="NZ_JAFLEQ010000017.1"/>
</dbReference>
<feature type="transmembrane region" description="Helical" evidence="1">
    <location>
        <begin position="484"/>
        <end position="505"/>
    </location>
</feature>
<protein>
    <submittedName>
        <fullName evidence="2">Uncharacterized protein</fullName>
    </submittedName>
</protein>
<keyword evidence="1" id="KW-0472">Membrane</keyword>
<keyword evidence="1" id="KW-0812">Transmembrane</keyword>
<evidence type="ECO:0000256" key="1">
    <source>
        <dbReference type="SAM" id="Phobius"/>
    </source>
</evidence>
<feature type="transmembrane region" description="Helical" evidence="1">
    <location>
        <begin position="315"/>
        <end position="334"/>
    </location>
</feature>
<feature type="transmembrane region" description="Helical" evidence="1">
    <location>
        <begin position="129"/>
        <end position="149"/>
    </location>
</feature>
<feature type="transmembrane region" description="Helical" evidence="1">
    <location>
        <begin position="226"/>
        <end position="245"/>
    </location>
</feature>
<gene>
    <name evidence="2" type="ORF">JZY06_11495</name>
</gene>
<feature type="transmembrane region" description="Helical" evidence="1">
    <location>
        <begin position="183"/>
        <end position="206"/>
    </location>
</feature>
<organism evidence="2 3">
    <name type="scientific">Corynebacterium mendelii</name>
    <dbReference type="NCBI Taxonomy" id="2765362"/>
    <lineage>
        <taxon>Bacteria</taxon>
        <taxon>Bacillati</taxon>
        <taxon>Actinomycetota</taxon>
        <taxon>Actinomycetes</taxon>
        <taxon>Mycobacteriales</taxon>
        <taxon>Corynebacteriaceae</taxon>
        <taxon>Corynebacterium</taxon>
    </lineage>
</organism>
<accession>A0A939IUS0</accession>
<evidence type="ECO:0000313" key="3">
    <source>
        <dbReference type="Proteomes" id="UP000664332"/>
    </source>
</evidence>
<feature type="transmembrane region" description="Helical" evidence="1">
    <location>
        <begin position="155"/>
        <end position="176"/>
    </location>
</feature>
<feature type="transmembrane region" description="Helical" evidence="1">
    <location>
        <begin position="275"/>
        <end position="294"/>
    </location>
</feature>
<feature type="transmembrane region" description="Helical" evidence="1">
    <location>
        <begin position="252"/>
        <end position="269"/>
    </location>
</feature>
<comment type="caution">
    <text evidence="2">The sequence shown here is derived from an EMBL/GenBank/DDBJ whole genome shotgun (WGS) entry which is preliminary data.</text>
</comment>
<evidence type="ECO:0000313" key="2">
    <source>
        <dbReference type="EMBL" id="MBN9645229.1"/>
    </source>
</evidence>
<keyword evidence="3" id="KW-1185">Reference proteome</keyword>
<keyword evidence="1" id="KW-1133">Transmembrane helix</keyword>